<proteinExistence type="predicted"/>
<dbReference type="AlphaFoldDB" id="A0AAU9SEY8"/>
<dbReference type="Proteomes" id="UP000836841">
    <property type="component" value="Chromosome 5"/>
</dbReference>
<dbReference type="PANTHER" id="PTHR33144:SF48">
    <property type="entry name" value="PLANT TRANSPOSASE (PTTA_EN_SPM FAMILY)"/>
    <property type="match status" value="1"/>
</dbReference>
<feature type="compositionally biased region" description="Polar residues" evidence="1">
    <location>
        <begin position="276"/>
        <end position="289"/>
    </location>
</feature>
<gene>
    <name evidence="2" type="ORF">TAV2_LOCUS17698</name>
</gene>
<dbReference type="InterPro" id="IPR004252">
    <property type="entry name" value="Probable_transposase_24"/>
</dbReference>
<accession>A0AAU9SEY8</accession>
<keyword evidence="3" id="KW-1185">Reference proteome</keyword>
<feature type="region of interest" description="Disordered" evidence="1">
    <location>
        <begin position="268"/>
        <end position="289"/>
    </location>
</feature>
<dbReference type="EMBL" id="OU466861">
    <property type="protein sequence ID" value="CAH2064673.1"/>
    <property type="molecule type" value="Genomic_DNA"/>
</dbReference>
<evidence type="ECO:0000256" key="1">
    <source>
        <dbReference type="SAM" id="MobiDB-lite"/>
    </source>
</evidence>
<protein>
    <submittedName>
        <fullName evidence="2">Uncharacterized protein</fullName>
    </submittedName>
</protein>
<feature type="compositionally biased region" description="Basic residues" evidence="1">
    <location>
        <begin position="123"/>
        <end position="141"/>
    </location>
</feature>
<sequence>MSGAEDFIAPPPLGPELASGKWKVRIIDGDARITEERISGKEVWSMQNRRVMFDFNTKGQAIKDSGGCRCRDLKQRLWDAHRRNTIQEAFESRPGLVPEDQWREFVEMQFTDKAKKMRERNIKSRSKHKMPHALGKKSLARKAHEMEEETGIEPSRSELFITSRTRSDGSFVCNEARISVDKLKQVMTENIQSEAHDAFEQVFGPEQPGRVRCVGRGPTPSKMQFVYYYRDDIYIKSEIKGLADKLDVVANAVYALIESRKQEHIQANARDENTKLKTNFHQSSSINSD</sequence>
<evidence type="ECO:0000313" key="2">
    <source>
        <dbReference type="EMBL" id="CAH2064673.1"/>
    </source>
</evidence>
<dbReference type="Pfam" id="PF03004">
    <property type="entry name" value="Transposase_24"/>
    <property type="match status" value="1"/>
</dbReference>
<reference evidence="2 3" key="1">
    <citation type="submission" date="2022-03" db="EMBL/GenBank/DDBJ databases">
        <authorList>
            <person name="Nunn A."/>
            <person name="Chopra R."/>
            <person name="Nunn A."/>
            <person name="Contreras Garrido A."/>
        </authorList>
    </citation>
    <scope>NUCLEOTIDE SEQUENCE [LARGE SCALE GENOMIC DNA]</scope>
</reference>
<evidence type="ECO:0000313" key="3">
    <source>
        <dbReference type="Proteomes" id="UP000836841"/>
    </source>
</evidence>
<feature type="region of interest" description="Disordered" evidence="1">
    <location>
        <begin position="116"/>
        <end position="154"/>
    </location>
</feature>
<dbReference type="PANTHER" id="PTHR33144">
    <property type="entry name" value="OS10G0409366 PROTEIN-RELATED"/>
    <property type="match status" value="1"/>
</dbReference>
<organism evidence="2 3">
    <name type="scientific">Thlaspi arvense</name>
    <name type="common">Field penny-cress</name>
    <dbReference type="NCBI Taxonomy" id="13288"/>
    <lineage>
        <taxon>Eukaryota</taxon>
        <taxon>Viridiplantae</taxon>
        <taxon>Streptophyta</taxon>
        <taxon>Embryophyta</taxon>
        <taxon>Tracheophyta</taxon>
        <taxon>Spermatophyta</taxon>
        <taxon>Magnoliopsida</taxon>
        <taxon>eudicotyledons</taxon>
        <taxon>Gunneridae</taxon>
        <taxon>Pentapetalae</taxon>
        <taxon>rosids</taxon>
        <taxon>malvids</taxon>
        <taxon>Brassicales</taxon>
        <taxon>Brassicaceae</taxon>
        <taxon>Thlaspideae</taxon>
        <taxon>Thlaspi</taxon>
    </lineage>
</organism>
<name>A0AAU9SEY8_THLAR</name>
<feature type="non-terminal residue" evidence="2">
    <location>
        <position position="289"/>
    </location>
</feature>